<keyword evidence="1" id="KW-0472">Membrane</keyword>
<dbReference type="Proteomes" id="UP001501509">
    <property type="component" value="Unassembled WGS sequence"/>
</dbReference>
<sequence>MTTTRSVTDAGIFADGRRLMKVALRLDAVVTGVNGLAYLALAGPLEDLLGLSTAHAYAVGAFLVAYAAAVAVISIPARANRVAVTAVIEANLLWAVLSVAAVITGWLSLNAVGATWAVMQAGTVAGFAAIQYLALRRSR</sequence>
<organism evidence="2 3">
    <name type="scientific">Actinomadura fulvescens</name>
    <dbReference type="NCBI Taxonomy" id="46160"/>
    <lineage>
        <taxon>Bacteria</taxon>
        <taxon>Bacillati</taxon>
        <taxon>Actinomycetota</taxon>
        <taxon>Actinomycetes</taxon>
        <taxon>Streptosporangiales</taxon>
        <taxon>Thermomonosporaceae</taxon>
        <taxon>Actinomadura</taxon>
    </lineage>
</organism>
<evidence type="ECO:0000256" key="1">
    <source>
        <dbReference type="SAM" id="Phobius"/>
    </source>
</evidence>
<accession>A0ABP6C485</accession>
<comment type="caution">
    <text evidence="2">The sequence shown here is derived from an EMBL/GenBank/DDBJ whole genome shotgun (WGS) entry which is preliminary data.</text>
</comment>
<gene>
    <name evidence="2" type="ORF">GCM10010411_29870</name>
</gene>
<evidence type="ECO:0008006" key="4">
    <source>
        <dbReference type="Google" id="ProtNLM"/>
    </source>
</evidence>
<feature type="transmembrane region" description="Helical" evidence="1">
    <location>
        <begin position="82"/>
        <end position="107"/>
    </location>
</feature>
<keyword evidence="1" id="KW-0812">Transmembrane</keyword>
<name>A0ABP6C485_9ACTN</name>
<feature type="transmembrane region" description="Helical" evidence="1">
    <location>
        <begin position="113"/>
        <end position="135"/>
    </location>
</feature>
<dbReference type="RefSeq" id="WP_344541305.1">
    <property type="nucleotide sequence ID" value="NZ_BAAATD010000003.1"/>
</dbReference>
<keyword evidence="3" id="KW-1185">Reference proteome</keyword>
<dbReference type="EMBL" id="BAAATD010000003">
    <property type="protein sequence ID" value="GAA2594662.1"/>
    <property type="molecule type" value="Genomic_DNA"/>
</dbReference>
<protein>
    <recommendedName>
        <fullName evidence="4">Integral membrane protein</fullName>
    </recommendedName>
</protein>
<keyword evidence="1" id="KW-1133">Transmembrane helix</keyword>
<proteinExistence type="predicted"/>
<feature type="transmembrane region" description="Helical" evidence="1">
    <location>
        <begin position="22"/>
        <end position="42"/>
    </location>
</feature>
<evidence type="ECO:0000313" key="2">
    <source>
        <dbReference type="EMBL" id="GAA2594662.1"/>
    </source>
</evidence>
<evidence type="ECO:0000313" key="3">
    <source>
        <dbReference type="Proteomes" id="UP001501509"/>
    </source>
</evidence>
<feature type="transmembrane region" description="Helical" evidence="1">
    <location>
        <begin position="54"/>
        <end position="75"/>
    </location>
</feature>
<reference evidence="3" key="1">
    <citation type="journal article" date="2019" name="Int. J. Syst. Evol. Microbiol.">
        <title>The Global Catalogue of Microorganisms (GCM) 10K type strain sequencing project: providing services to taxonomists for standard genome sequencing and annotation.</title>
        <authorList>
            <consortium name="The Broad Institute Genomics Platform"/>
            <consortium name="The Broad Institute Genome Sequencing Center for Infectious Disease"/>
            <person name="Wu L."/>
            <person name="Ma J."/>
        </authorList>
    </citation>
    <scope>NUCLEOTIDE SEQUENCE [LARGE SCALE GENOMIC DNA]</scope>
    <source>
        <strain evidence="3">JCM 6833</strain>
    </source>
</reference>